<gene>
    <name evidence="1" type="ORF">FBUS_08545</name>
</gene>
<accession>A0A8E0VIA8</accession>
<comment type="caution">
    <text evidence="1">The sequence shown here is derived from an EMBL/GenBank/DDBJ whole genome shotgun (WGS) entry which is preliminary data.</text>
</comment>
<dbReference type="Proteomes" id="UP000728185">
    <property type="component" value="Unassembled WGS sequence"/>
</dbReference>
<organism evidence="1 2">
    <name type="scientific">Fasciolopsis buskii</name>
    <dbReference type="NCBI Taxonomy" id="27845"/>
    <lineage>
        <taxon>Eukaryota</taxon>
        <taxon>Metazoa</taxon>
        <taxon>Spiralia</taxon>
        <taxon>Lophotrochozoa</taxon>
        <taxon>Platyhelminthes</taxon>
        <taxon>Trematoda</taxon>
        <taxon>Digenea</taxon>
        <taxon>Plagiorchiida</taxon>
        <taxon>Echinostomata</taxon>
        <taxon>Echinostomatoidea</taxon>
        <taxon>Fasciolidae</taxon>
        <taxon>Fasciolopsis</taxon>
    </lineage>
</organism>
<proteinExistence type="predicted"/>
<protein>
    <submittedName>
        <fullName evidence="1">Uncharacterized protein</fullName>
    </submittedName>
</protein>
<reference evidence="1" key="1">
    <citation type="submission" date="2019-05" db="EMBL/GenBank/DDBJ databases">
        <title>Annotation for the trematode Fasciolopsis buski.</title>
        <authorList>
            <person name="Choi Y.-J."/>
        </authorList>
    </citation>
    <scope>NUCLEOTIDE SEQUENCE</scope>
    <source>
        <strain evidence="1">HT</strain>
        <tissue evidence="1">Whole worm</tissue>
    </source>
</reference>
<evidence type="ECO:0000313" key="1">
    <source>
        <dbReference type="EMBL" id="KAA0190950.1"/>
    </source>
</evidence>
<keyword evidence="2" id="KW-1185">Reference proteome</keyword>
<dbReference type="OrthoDB" id="10655918at2759"/>
<name>A0A8E0VIA8_9TREM</name>
<evidence type="ECO:0000313" key="2">
    <source>
        <dbReference type="Proteomes" id="UP000728185"/>
    </source>
</evidence>
<sequence>MPFWVPPLGGADCPCDPCLIVNVASKEQINRTVLQTSMNVLLFLRTTVDMQETQSDDWPTVEQPPRAYAQLKLEDVWWSDERRLVAVCVTLDDSHRSTVSIRTIRRVLIDLTVSGWLSKSLDTEKQDGKLVRRPSNDLMQEIVNFVQRYDQVVSVRVKNIAFSFPRLVFNSIVLCIPQLLYYDHMSQKFPHFNYLRSTWHVDSLGQKLTTFDTSRGSQ</sequence>
<dbReference type="AlphaFoldDB" id="A0A8E0VIA8"/>
<dbReference type="EMBL" id="LUCM01006665">
    <property type="protein sequence ID" value="KAA0190950.1"/>
    <property type="molecule type" value="Genomic_DNA"/>
</dbReference>